<name>A0ABN0Z674_9BACI</name>
<gene>
    <name evidence="2" type="ORF">GCM10008983_10180</name>
</gene>
<feature type="compositionally biased region" description="Basic and acidic residues" evidence="1">
    <location>
        <begin position="40"/>
        <end position="49"/>
    </location>
</feature>
<comment type="caution">
    <text evidence="2">The sequence shown here is derived from an EMBL/GenBank/DDBJ whole genome shotgun (WGS) entry which is preliminary data.</text>
</comment>
<organism evidence="2 3">
    <name type="scientific">Lentibacillus halophilus</name>
    <dbReference type="NCBI Taxonomy" id="295065"/>
    <lineage>
        <taxon>Bacteria</taxon>
        <taxon>Bacillati</taxon>
        <taxon>Bacillota</taxon>
        <taxon>Bacilli</taxon>
        <taxon>Bacillales</taxon>
        <taxon>Bacillaceae</taxon>
        <taxon>Lentibacillus</taxon>
    </lineage>
</organism>
<dbReference type="RefSeq" id="WP_343751584.1">
    <property type="nucleotide sequence ID" value="NZ_BAAADM010000027.1"/>
</dbReference>
<proteinExistence type="predicted"/>
<keyword evidence="3" id="KW-1185">Reference proteome</keyword>
<feature type="region of interest" description="Disordered" evidence="1">
    <location>
        <begin position="34"/>
        <end position="58"/>
    </location>
</feature>
<accession>A0ABN0Z674</accession>
<protein>
    <recommendedName>
        <fullName evidence="4">YfhE-like protein</fullName>
    </recommendedName>
</protein>
<evidence type="ECO:0000313" key="2">
    <source>
        <dbReference type="EMBL" id="GAA0435525.1"/>
    </source>
</evidence>
<evidence type="ECO:0000313" key="3">
    <source>
        <dbReference type="Proteomes" id="UP001501459"/>
    </source>
</evidence>
<dbReference type="Proteomes" id="UP001501459">
    <property type="component" value="Unassembled WGS sequence"/>
</dbReference>
<evidence type="ECO:0000256" key="1">
    <source>
        <dbReference type="SAM" id="MobiDB-lite"/>
    </source>
</evidence>
<reference evidence="2 3" key="1">
    <citation type="journal article" date="2019" name="Int. J. Syst. Evol. Microbiol.">
        <title>The Global Catalogue of Microorganisms (GCM) 10K type strain sequencing project: providing services to taxonomists for standard genome sequencing and annotation.</title>
        <authorList>
            <consortium name="The Broad Institute Genomics Platform"/>
            <consortium name="The Broad Institute Genome Sequencing Center for Infectious Disease"/>
            <person name="Wu L."/>
            <person name="Ma J."/>
        </authorList>
    </citation>
    <scope>NUCLEOTIDE SEQUENCE [LARGE SCALE GENOMIC DNA]</scope>
    <source>
        <strain evidence="2 3">JCM 12149</strain>
    </source>
</reference>
<evidence type="ECO:0008006" key="4">
    <source>
        <dbReference type="Google" id="ProtNLM"/>
    </source>
</evidence>
<sequence length="58" mass="6601">MAATSAKKTYTLDRNQAKIIANASKVNVEKPSYEGSFHLSPEERQKKAEGILNKWKRH</sequence>
<dbReference type="EMBL" id="BAAADM010000027">
    <property type="protein sequence ID" value="GAA0435525.1"/>
    <property type="molecule type" value="Genomic_DNA"/>
</dbReference>